<dbReference type="PROSITE" id="PS51675">
    <property type="entry name" value="SAM_MT_TRM10"/>
    <property type="match status" value="1"/>
</dbReference>
<evidence type="ECO:0000256" key="1">
    <source>
        <dbReference type="ARBA" id="ARBA00022603"/>
    </source>
</evidence>
<evidence type="ECO:0000259" key="4">
    <source>
        <dbReference type="PROSITE" id="PS51675"/>
    </source>
</evidence>
<dbReference type="InterPro" id="IPR038459">
    <property type="entry name" value="MT_TRM10-typ_sf"/>
</dbReference>
<dbReference type="GO" id="GO:0032259">
    <property type="term" value="P:methylation"/>
    <property type="evidence" value="ECO:0007669"/>
    <property type="project" value="UniProtKB-KW"/>
</dbReference>
<protein>
    <submittedName>
        <fullName evidence="5">Mitochondrial ribonuclease P protein 1</fullName>
    </submittedName>
</protein>
<evidence type="ECO:0000256" key="3">
    <source>
        <dbReference type="ARBA" id="ARBA00022691"/>
    </source>
</evidence>
<dbReference type="EMBL" id="NEDP02002263">
    <property type="protein sequence ID" value="OWF51432.1"/>
    <property type="molecule type" value="Genomic_DNA"/>
</dbReference>
<organism evidence="5 6">
    <name type="scientific">Mizuhopecten yessoensis</name>
    <name type="common">Japanese scallop</name>
    <name type="synonym">Patinopecten yessoensis</name>
    <dbReference type="NCBI Taxonomy" id="6573"/>
    <lineage>
        <taxon>Eukaryota</taxon>
        <taxon>Metazoa</taxon>
        <taxon>Spiralia</taxon>
        <taxon>Lophotrochozoa</taxon>
        <taxon>Mollusca</taxon>
        <taxon>Bivalvia</taxon>
        <taxon>Autobranchia</taxon>
        <taxon>Pteriomorphia</taxon>
        <taxon>Pectinida</taxon>
        <taxon>Pectinoidea</taxon>
        <taxon>Pectinidae</taxon>
        <taxon>Mizuhopecten</taxon>
    </lineage>
</organism>
<dbReference type="GO" id="GO:0008168">
    <property type="term" value="F:methyltransferase activity"/>
    <property type="evidence" value="ECO:0007669"/>
    <property type="project" value="UniProtKB-KW"/>
</dbReference>
<dbReference type="GO" id="GO:0097745">
    <property type="term" value="P:mitochondrial tRNA 5'-end processing"/>
    <property type="evidence" value="ECO:0007669"/>
    <property type="project" value="TreeGrafter"/>
</dbReference>
<comment type="caution">
    <text evidence="5">The sequence shown here is derived from an EMBL/GenBank/DDBJ whole genome shotgun (WGS) entry which is preliminary data.</text>
</comment>
<dbReference type="InterPro" id="IPR028564">
    <property type="entry name" value="MT_TRM10-typ"/>
</dbReference>
<dbReference type="PANTHER" id="PTHR13563">
    <property type="entry name" value="TRNA (GUANINE-9-) METHYLTRANSFERASE"/>
    <property type="match status" value="1"/>
</dbReference>
<dbReference type="GO" id="GO:0000049">
    <property type="term" value="F:tRNA binding"/>
    <property type="evidence" value="ECO:0007669"/>
    <property type="project" value="TreeGrafter"/>
</dbReference>
<feature type="domain" description="SAM-dependent MTase TRM10-type" evidence="4">
    <location>
        <begin position="165"/>
        <end position="354"/>
    </location>
</feature>
<sequence>MFAKQLFRPLQWLQRNRLVPENLWRTSYSVDASKLFLEKILASPGPESNLPAGMNTKFKDMDPEMQEVFKKVIQCEYKVKSLTTFNQIADWITEDMWEQLYHTRSHSGRHTLMKKFYVDQRKKHVKEAKKTASKSIQSPVHDNKMERKSNHYVVRCGKTEVSLAEKHRQLRSQFHGINLVIDLKDVHKMKQKEQNNVLNSVYNGLTSNATAREPFHMVLCNSNLPKMALTVKYRDMSKHFTDITEKSYLDLFPRKELVYLSPSARGSRVQYDSRYTYIIGGLSMNENQDISLARAMKDNIRVQEIPLKKYFRHINSRRVIPIEEVVTVMLSLKANDGLYEAAFQSILSHRHGVNSIKSLLKGYCDPLQEEPVSDEGKRILNTLYNDLPKKYEFRLKTDMSEPFTQEEMYMSEPFTQEEMYMSEPITQEEM</sequence>
<evidence type="ECO:0000256" key="2">
    <source>
        <dbReference type="ARBA" id="ARBA00022679"/>
    </source>
</evidence>
<keyword evidence="3" id="KW-0949">S-adenosyl-L-methionine</keyword>
<gene>
    <name evidence="5" type="ORF">KP79_PYT11138</name>
</gene>
<reference evidence="5 6" key="1">
    <citation type="journal article" date="2017" name="Nat. Ecol. Evol.">
        <title>Scallop genome provides insights into evolution of bilaterian karyotype and development.</title>
        <authorList>
            <person name="Wang S."/>
            <person name="Zhang J."/>
            <person name="Jiao W."/>
            <person name="Li J."/>
            <person name="Xun X."/>
            <person name="Sun Y."/>
            <person name="Guo X."/>
            <person name="Huan P."/>
            <person name="Dong B."/>
            <person name="Zhang L."/>
            <person name="Hu X."/>
            <person name="Sun X."/>
            <person name="Wang J."/>
            <person name="Zhao C."/>
            <person name="Wang Y."/>
            <person name="Wang D."/>
            <person name="Huang X."/>
            <person name="Wang R."/>
            <person name="Lv J."/>
            <person name="Li Y."/>
            <person name="Zhang Z."/>
            <person name="Liu B."/>
            <person name="Lu W."/>
            <person name="Hui Y."/>
            <person name="Liang J."/>
            <person name="Zhou Z."/>
            <person name="Hou R."/>
            <person name="Li X."/>
            <person name="Liu Y."/>
            <person name="Li H."/>
            <person name="Ning X."/>
            <person name="Lin Y."/>
            <person name="Zhao L."/>
            <person name="Xing Q."/>
            <person name="Dou J."/>
            <person name="Li Y."/>
            <person name="Mao J."/>
            <person name="Guo H."/>
            <person name="Dou H."/>
            <person name="Li T."/>
            <person name="Mu C."/>
            <person name="Jiang W."/>
            <person name="Fu Q."/>
            <person name="Fu X."/>
            <person name="Miao Y."/>
            <person name="Liu J."/>
            <person name="Yu Q."/>
            <person name="Li R."/>
            <person name="Liao H."/>
            <person name="Li X."/>
            <person name="Kong Y."/>
            <person name="Jiang Z."/>
            <person name="Chourrout D."/>
            <person name="Li R."/>
            <person name="Bao Z."/>
        </authorList>
    </citation>
    <scope>NUCLEOTIDE SEQUENCE [LARGE SCALE GENOMIC DNA]</scope>
    <source>
        <strain evidence="5 6">PY_sf001</strain>
    </source>
</reference>
<proteinExistence type="predicted"/>
<keyword evidence="1" id="KW-0489">Methyltransferase</keyword>
<accession>A0A210QRS0</accession>
<dbReference type="STRING" id="6573.A0A210QRS0"/>
<dbReference type="OrthoDB" id="278300at2759"/>
<dbReference type="InterPro" id="IPR007356">
    <property type="entry name" value="tRNA_m1G_MeTrfase_euk"/>
</dbReference>
<name>A0A210QRS0_MIZYE</name>
<dbReference type="Proteomes" id="UP000242188">
    <property type="component" value="Unassembled WGS sequence"/>
</dbReference>
<dbReference type="AlphaFoldDB" id="A0A210QRS0"/>
<keyword evidence="6" id="KW-1185">Reference proteome</keyword>
<dbReference type="GO" id="GO:0070131">
    <property type="term" value="P:positive regulation of mitochondrial translation"/>
    <property type="evidence" value="ECO:0007669"/>
    <property type="project" value="TreeGrafter"/>
</dbReference>
<dbReference type="GO" id="GO:0005654">
    <property type="term" value="C:nucleoplasm"/>
    <property type="evidence" value="ECO:0007669"/>
    <property type="project" value="TreeGrafter"/>
</dbReference>
<keyword evidence="2" id="KW-0808">Transferase</keyword>
<dbReference type="PANTHER" id="PTHR13563:SF5">
    <property type="entry name" value="TRNA METHYLTRANSFERASE 10 HOMOLOG C"/>
    <property type="match status" value="1"/>
</dbReference>
<dbReference type="GO" id="GO:0005739">
    <property type="term" value="C:mitochondrion"/>
    <property type="evidence" value="ECO:0007669"/>
    <property type="project" value="TreeGrafter"/>
</dbReference>
<evidence type="ECO:0000313" key="5">
    <source>
        <dbReference type="EMBL" id="OWF51432.1"/>
    </source>
</evidence>
<dbReference type="Gene3D" id="3.40.1280.30">
    <property type="match status" value="1"/>
</dbReference>
<evidence type="ECO:0000313" key="6">
    <source>
        <dbReference type="Proteomes" id="UP000242188"/>
    </source>
</evidence>